<name>A0AAV7PGG8_PLEWA</name>
<organism evidence="1 2">
    <name type="scientific">Pleurodeles waltl</name>
    <name type="common">Iberian ribbed newt</name>
    <dbReference type="NCBI Taxonomy" id="8319"/>
    <lineage>
        <taxon>Eukaryota</taxon>
        <taxon>Metazoa</taxon>
        <taxon>Chordata</taxon>
        <taxon>Craniata</taxon>
        <taxon>Vertebrata</taxon>
        <taxon>Euteleostomi</taxon>
        <taxon>Amphibia</taxon>
        <taxon>Batrachia</taxon>
        <taxon>Caudata</taxon>
        <taxon>Salamandroidea</taxon>
        <taxon>Salamandridae</taxon>
        <taxon>Pleurodelinae</taxon>
        <taxon>Pleurodeles</taxon>
    </lineage>
</organism>
<evidence type="ECO:0000313" key="2">
    <source>
        <dbReference type="Proteomes" id="UP001066276"/>
    </source>
</evidence>
<keyword evidence="2" id="KW-1185">Reference proteome</keyword>
<dbReference type="Proteomes" id="UP001066276">
    <property type="component" value="Chromosome 7"/>
</dbReference>
<evidence type="ECO:0000313" key="1">
    <source>
        <dbReference type="EMBL" id="KAJ1126884.1"/>
    </source>
</evidence>
<accession>A0AAV7PGG8</accession>
<comment type="caution">
    <text evidence="1">The sequence shown here is derived from an EMBL/GenBank/DDBJ whole genome shotgun (WGS) entry which is preliminary data.</text>
</comment>
<dbReference type="EMBL" id="JANPWB010000011">
    <property type="protein sequence ID" value="KAJ1126884.1"/>
    <property type="molecule type" value="Genomic_DNA"/>
</dbReference>
<sequence length="98" mass="11027">MGAQRPRTSDSQRRKMPPFLKTLVLLRLPSSSKTKPFTIKPLRVSGVHRLSDASGTDSYFDLGFPPPIPRGHSEGEESGLIRPARRYTLLWTGHRPCE</sequence>
<reference evidence="1" key="1">
    <citation type="journal article" date="2022" name="bioRxiv">
        <title>Sequencing and chromosome-scale assembly of the giantPleurodeles waltlgenome.</title>
        <authorList>
            <person name="Brown T."/>
            <person name="Elewa A."/>
            <person name="Iarovenko S."/>
            <person name="Subramanian E."/>
            <person name="Araus A.J."/>
            <person name="Petzold A."/>
            <person name="Susuki M."/>
            <person name="Suzuki K.-i.T."/>
            <person name="Hayashi T."/>
            <person name="Toyoda A."/>
            <person name="Oliveira C."/>
            <person name="Osipova E."/>
            <person name="Leigh N.D."/>
            <person name="Simon A."/>
            <person name="Yun M.H."/>
        </authorList>
    </citation>
    <scope>NUCLEOTIDE SEQUENCE</scope>
    <source>
        <strain evidence="1">20211129_DDA</strain>
        <tissue evidence="1">Liver</tissue>
    </source>
</reference>
<gene>
    <name evidence="1" type="ORF">NDU88_005290</name>
</gene>
<proteinExistence type="predicted"/>
<protein>
    <submittedName>
        <fullName evidence="1">Uncharacterized protein</fullName>
    </submittedName>
</protein>
<dbReference type="AlphaFoldDB" id="A0AAV7PGG8"/>